<organism evidence="2 3">
    <name type="scientific">Pararhodospirillum photometricum DSM 122</name>
    <dbReference type="NCBI Taxonomy" id="1150469"/>
    <lineage>
        <taxon>Bacteria</taxon>
        <taxon>Pseudomonadati</taxon>
        <taxon>Pseudomonadota</taxon>
        <taxon>Alphaproteobacteria</taxon>
        <taxon>Rhodospirillales</taxon>
        <taxon>Rhodospirillaceae</taxon>
        <taxon>Pararhodospirillum</taxon>
    </lineage>
</organism>
<gene>
    <name evidence="2" type="ORF">RSPPHO_00870</name>
</gene>
<dbReference type="KEGG" id="rpm:RSPPHO_00870"/>
<proteinExistence type="predicted"/>
<dbReference type="STRING" id="1150469.RSPPHO_00870"/>
<dbReference type="AlphaFoldDB" id="H6SRG7"/>
<protein>
    <submittedName>
        <fullName evidence="2">Uncharacterized protein</fullName>
    </submittedName>
</protein>
<evidence type="ECO:0000256" key="1">
    <source>
        <dbReference type="SAM" id="MobiDB-lite"/>
    </source>
</evidence>
<evidence type="ECO:0000313" key="3">
    <source>
        <dbReference type="Proteomes" id="UP000033220"/>
    </source>
</evidence>
<dbReference type="Proteomes" id="UP000033220">
    <property type="component" value="Chromosome DSM 122"/>
</dbReference>
<evidence type="ECO:0000313" key="2">
    <source>
        <dbReference type="EMBL" id="CCG07496.1"/>
    </source>
</evidence>
<feature type="region of interest" description="Disordered" evidence="1">
    <location>
        <begin position="1"/>
        <end position="41"/>
    </location>
</feature>
<keyword evidence="3" id="KW-1185">Reference proteome</keyword>
<reference evidence="2 3" key="1">
    <citation type="submission" date="2012-02" db="EMBL/GenBank/DDBJ databases">
        <title>Shotgun genome sequence of Phaeospirillum photometricum DSM 122.</title>
        <authorList>
            <person name="Duquesne K."/>
            <person name="Sturgis J."/>
        </authorList>
    </citation>
    <scope>NUCLEOTIDE SEQUENCE [LARGE SCALE GENOMIC DNA]</scope>
    <source>
        <strain evidence="3">DSM122</strain>
    </source>
</reference>
<dbReference type="HOGENOM" id="CLU_3275855_0_0_5"/>
<dbReference type="EMBL" id="HE663493">
    <property type="protein sequence ID" value="CCG07496.1"/>
    <property type="molecule type" value="Genomic_DNA"/>
</dbReference>
<sequence length="41" mass="4099">MLVTGRAGRGEGAGIGEILQDDQAARGSGRVESTEEGASLP</sequence>
<name>H6SRG7_PARPM</name>
<accession>H6SRG7</accession>